<accession>A0A8D8ZE24</accession>
<name>A0A8D8ZE24_9HEMI</name>
<sequence length="107" mass="12410">MSHILGKVKLCFTISTHHSQCFRKILISSFLPSSYPLFLSYYYKMDLLTLPLPTFSFSATTIRWTFLNHLFYHVLHPSTKPLYYHYPSPPTLSSYTTSLLSCSSPLH</sequence>
<proteinExistence type="predicted"/>
<evidence type="ECO:0000313" key="1">
    <source>
        <dbReference type="EMBL" id="CAG6744631.1"/>
    </source>
</evidence>
<dbReference type="EMBL" id="HBUF01471786">
    <property type="protein sequence ID" value="CAG6744631.1"/>
    <property type="molecule type" value="Transcribed_RNA"/>
</dbReference>
<protein>
    <submittedName>
        <fullName evidence="1">Uncharacterized protein</fullName>
    </submittedName>
</protein>
<dbReference type="AlphaFoldDB" id="A0A8D8ZE24"/>
<organism evidence="1">
    <name type="scientific">Cacopsylla melanoneura</name>
    <dbReference type="NCBI Taxonomy" id="428564"/>
    <lineage>
        <taxon>Eukaryota</taxon>
        <taxon>Metazoa</taxon>
        <taxon>Ecdysozoa</taxon>
        <taxon>Arthropoda</taxon>
        <taxon>Hexapoda</taxon>
        <taxon>Insecta</taxon>
        <taxon>Pterygota</taxon>
        <taxon>Neoptera</taxon>
        <taxon>Paraneoptera</taxon>
        <taxon>Hemiptera</taxon>
        <taxon>Sternorrhyncha</taxon>
        <taxon>Psylloidea</taxon>
        <taxon>Psyllidae</taxon>
        <taxon>Psyllinae</taxon>
        <taxon>Cacopsylla</taxon>
    </lineage>
</organism>
<reference evidence="1" key="1">
    <citation type="submission" date="2021-05" db="EMBL/GenBank/DDBJ databases">
        <authorList>
            <person name="Alioto T."/>
            <person name="Alioto T."/>
            <person name="Gomez Garrido J."/>
        </authorList>
    </citation>
    <scope>NUCLEOTIDE SEQUENCE</scope>
</reference>